<name>A0AAQ1RV41_9FIRM</name>
<evidence type="ECO:0000313" key="2">
    <source>
        <dbReference type="Proteomes" id="UP000184089"/>
    </source>
</evidence>
<dbReference type="EMBL" id="FQVY01000001">
    <property type="protein sequence ID" value="SHF73465.1"/>
    <property type="molecule type" value="Genomic_DNA"/>
</dbReference>
<dbReference type="Proteomes" id="UP000184089">
    <property type="component" value="Unassembled WGS sequence"/>
</dbReference>
<sequence>MRVHLRFSKKDPDLCKWRHSVSGKMLSFYLNSILSAELHNRIAFIPQTVLLSMDESPCDISFHTSSREIEAFVASIPSNQRNKVIKEIIRKHLRNQGVIKSRTVNPFSEEVQMAPDKPIPKRAKVEFVPEKTEHVGFAPAATVRTDKPEQKVDSAGEETDEERELRMALIAMAGE</sequence>
<evidence type="ECO:0000313" key="1">
    <source>
        <dbReference type="EMBL" id="SHF73465.1"/>
    </source>
</evidence>
<accession>A0AAQ1RV41</accession>
<organism evidence="1 2">
    <name type="scientific">Bittarella massiliensis</name>
    <name type="common">ex Durand et al. 2017</name>
    <dbReference type="NCBI Taxonomy" id="1720313"/>
    <lineage>
        <taxon>Bacteria</taxon>
        <taxon>Bacillati</taxon>
        <taxon>Bacillota</taxon>
        <taxon>Clostridia</taxon>
        <taxon>Eubacteriales</taxon>
        <taxon>Oscillospiraceae</taxon>
        <taxon>Bittarella (ex Durand et al. 2017)</taxon>
    </lineage>
</organism>
<dbReference type="AlphaFoldDB" id="A0AAQ1RV41"/>
<gene>
    <name evidence="1" type="ORF">SAMN05444424_0499</name>
</gene>
<proteinExistence type="predicted"/>
<dbReference type="RefSeq" id="WP_073260942.1">
    <property type="nucleotide sequence ID" value="NZ_FQVY01000001.1"/>
</dbReference>
<protein>
    <submittedName>
        <fullName evidence="1">Uncharacterized protein</fullName>
    </submittedName>
</protein>
<reference evidence="2" key="1">
    <citation type="submission" date="2016-11" db="EMBL/GenBank/DDBJ databases">
        <authorList>
            <person name="Jaros S."/>
            <person name="Januszkiewicz K."/>
            <person name="Wedrychowicz H."/>
        </authorList>
    </citation>
    <scope>NUCLEOTIDE SEQUENCE [LARGE SCALE GENOMIC DNA]</scope>
    <source>
        <strain evidence="2">DSM 4029</strain>
    </source>
</reference>
<comment type="caution">
    <text evidence="1">The sequence shown here is derived from an EMBL/GenBank/DDBJ whole genome shotgun (WGS) entry which is preliminary data.</text>
</comment>